<dbReference type="Proteomes" id="UP000826271">
    <property type="component" value="Unassembled WGS sequence"/>
</dbReference>
<protein>
    <recommendedName>
        <fullName evidence="2">DUF4283 domain-containing protein</fullName>
    </recommendedName>
</protein>
<reference evidence="3" key="1">
    <citation type="submission" date="2019-10" db="EMBL/GenBank/DDBJ databases">
        <authorList>
            <person name="Zhang R."/>
            <person name="Pan Y."/>
            <person name="Wang J."/>
            <person name="Ma R."/>
            <person name="Yu S."/>
        </authorList>
    </citation>
    <scope>NUCLEOTIDE SEQUENCE</scope>
    <source>
        <strain evidence="3">LA-IB0</strain>
        <tissue evidence="3">Leaf</tissue>
    </source>
</reference>
<organism evidence="3 4">
    <name type="scientific">Buddleja alternifolia</name>
    <dbReference type="NCBI Taxonomy" id="168488"/>
    <lineage>
        <taxon>Eukaryota</taxon>
        <taxon>Viridiplantae</taxon>
        <taxon>Streptophyta</taxon>
        <taxon>Embryophyta</taxon>
        <taxon>Tracheophyta</taxon>
        <taxon>Spermatophyta</taxon>
        <taxon>Magnoliopsida</taxon>
        <taxon>eudicotyledons</taxon>
        <taxon>Gunneridae</taxon>
        <taxon>Pentapetalae</taxon>
        <taxon>asterids</taxon>
        <taxon>lamiids</taxon>
        <taxon>Lamiales</taxon>
        <taxon>Scrophulariaceae</taxon>
        <taxon>Buddlejeae</taxon>
        <taxon>Buddleja</taxon>
    </lineage>
</organism>
<feature type="compositionally biased region" description="Basic and acidic residues" evidence="1">
    <location>
        <begin position="250"/>
        <end position="274"/>
    </location>
</feature>
<dbReference type="AlphaFoldDB" id="A0AAV6X1V8"/>
<dbReference type="PANTHER" id="PTHR31286:SF179">
    <property type="entry name" value="RNASE H TYPE-1 DOMAIN-CONTAINING PROTEIN"/>
    <property type="match status" value="1"/>
</dbReference>
<dbReference type="EMBL" id="WHWC01000009">
    <property type="protein sequence ID" value="KAG8376344.1"/>
    <property type="molecule type" value="Genomic_DNA"/>
</dbReference>
<dbReference type="PANTHER" id="PTHR31286">
    <property type="entry name" value="GLYCINE-RICH CELL WALL STRUCTURAL PROTEIN 1.8-LIKE"/>
    <property type="match status" value="1"/>
</dbReference>
<dbReference type="InterPro" id="IPR040256">
    <property type="entry name" value="At4g02000-like"/>
</dbReference>
<feature type="region of interest" description="Disordered" evidence="1">
    <location>
        <begin position="245"/>
        <end position="279"/>
    </location>
</feature>
<sequence>MYKKLKGNPRPTELTARVAKKAFVHGVDTKVIGTSTILNGRKTIFLSKEEDDFIAAPYQYSLVGKFSHGYPTMTRLCAKFAALGLNSGFKIGVLDNKHVWIRLFDPNDYARVWMKQTWYFDGFPMRVLKWTLDFNPTEESPIMPIWIKVFGLRPHWLHRQFLYHVASLIGKPLKLDEATTEMDNPVVARMCVEVNVLEKLHQDVPIQIDGKTRFFKVQYEGILEYCRICRHRGHSVAACFAQKNNPEDEEHTKEQREDQESRETGDLRVKLDKNRGKRPMVGMVKPTYILARNQA</sequence>
<proteinExistence type="predicted"/>
<dbReference type="Pfam" id="PF14111">
    <property type="entry name" value="DUF4283"/>
    <property type="match status" value="1"/>
</dbReference>
<name>A0AAV6X1V8_9LAMI</name>
<accession>A0AAV6X1V8</accession>
<keyword evidence="4" id="KW-1185">Reference proteome</keyword>
<evidence type="ECO:0000313" key="3">
    <source>
        <dbReference type="EMBL" id="KAG8376344.1"/>
    </source>
</evidence>
<comment type="caution">
    <text evidence="3">The sequence shown here is derived from an EMBL/GenBank/DDBJ whole genome shotgun (WGS) entry which is preliminary data.</text>
</comment>
<evidence type="ECO:0000256" key="1">
    <source>
        <dbReference type="SAM" id="MobiDB-lite"/>
    </source>
</evidence>
<evidence type="ECO:0000313" key="4">
    <source>
        <dbReference type="Proteomes" id="UP000826271"/>
    </source>
</evidence>
<gene>
    <name evidence="3" type="ORF">BUALT_Bualt09G0053400</name>
</gene>
<evidence type="ECO:0000259" key="2">
    <source>
        <dbReference type="Pfam" id="PF14111"/>
    </source>
</evidence>
<feature type="domain" description="DUF4283" evidence="2">
    <location>
        <begin position="59"/>
        <end position="138"/>
    </location>
</feature>
<dbReference type="InterPro" id="IPR025558">
    <property type="entry name" value="DUF4283"/>
</dbReference>